<proteinExistence type="predicted"/>
<evidence type="ECO:0000256" key="2">
    <source>
        <dbReference type="SAM" id="MobiDB-lite"/>
    </source>
</evidence>
<sequence length="228" mass="26190">MVQIITGVFYVPELKSNLLSIGQWQEKGLTIIFQHDRCMVYELNVQATCYNFTTNLFQLIHKDKVQLWHCRYGHLSYKGLKTLQQKKIVNGLPELKSPSEFCKDCLVGKQQRTPFPKKTTWRETQILQLIHTDICGPINPTSNSGKRDVVFEEDKAWDWDHMNESTVVCDLEWGDHENQVTRTDETEGGVELEADTETPSSHSSTDDDDDASSTAEGRNRAPPVWMRD</sequence>
<keyword evidence="1" id="KW-0378">Hydrolase</keyword>
<dbReference type="AlphaFoldDB" id="A0AAW2P9H6"/>
<feature type="region of interest" description="Disordered" evidence="2">
    <location>
        <begin position="179"/>
        <end position="228"/>
    </location>
</feature>
<accession>A0AAW2P9H6</accession>
<dbReference type="PANTHER" id="PTHR42648">
    <property type="entry name" value="TRANSPOSASE, PUTATIVE-RELATED"/>
    <property type="match status" value="1"/>
</dbReference>
<comment type="caution">
    <text evidence="5">The sequence shown here is derived from an EMBL/GenBank/DDBJ whole genome shotgun (WGS) entry which is preliminary data.</text>
</comment>
<organism evidence="5">
    <name type="scientific">Sesamum calycinum</name>
    <dbReference type="NCBI Taxonomy" id="2727403"/>
    <lineage>
        <taxon>Eukaryota</taxon>
        <taxon>Viridiplantae</taxon>
        <taxon>Streptophyta</taxon>
        <taxon>Embryophyta</taxon>
        <taxon>Tracheophyta</taxon>
        <taxon>Spermatophyta</taxon>
        <taxon>Magnoliopsida</taxon>
        <taxon>eudicotyledons</taxon>
        <taxon>Gunneridae</taxon>
        <taxon>Pentapetalae</taxon>
        <taxon>asterids</taxon>
        <taxon>lamiids</taxon>
        <taxon>Lamiales</taxon>
        <taxon>Pedaliaceae</taxon>
        <taxon>Sesamum</taxon>
    </lineage>
</organism>
<reference evidence="5" key="1">
    <citation type="submission" date="2020-06" db="EMBL/GenBank/DDBJ databases">
        <authorList>
            <person name="Li T."/>
            <person name="Hu X."/>
            <person name="Zhang T."/>
            <person name="Song X."/>
            <person name="Zhang H."/>
            <person name="Dai N."/>
            <person name="Sheng W."/>
            <person name="Hou X."/>
            <person name="Wei L."/>
        </authorList>
    </citation>
    <scope>NUCLEOTIDE SEQUENCE</scope>
    <source>
        <strain evidence="5">KEN8</strain>
        <tissue evidence="5">Leaf</tissue>
    </source>
</reference>
<evidence type="ECO:0000259" key="4">
    <source>
        <dbReference type="Pfam" id="PF22936"/>
    </source>
</evidence>
<name>A0AAW2P9H6_9LAMI</name>
<evidence type="ECO:0000256" key="1">
    <source>
        <dbReference type="ARBA" id="ARBA00022670"/>
    </source>
</evidence>
<gene>
    <name evidence="5" type="ORF">Scaly_1635600</name>
</gene>
<evidence type="ECO:0000313" key="5">
    <source>
        <dbReference type="EMBL" id="KAL0352469.1"/>
    </source>
</evidence>
<reference evidence="5" key="2">
    <citation type="journal article" date="2024" name="Plant">
        <title>Genomic evolution and insights into agronomic trait innovations of Sesamum species.</title>
        <authorList>
            <person name="Miao H."/>
            <person name="Wang L."/>
            <person name="Qu L."/>
            <person name="Liu H."/>
            <person name="Sun Y."/>
            <person name="Le M."/>
            <person name="Wang Q."/>
            <person name="Wei S."/>
            <person name="Zheng Y."/>
            <person name="Lin W."/>
            <person name="Duan Y."/>
            <person name="Cao H."/>
            <person name="Xiong S."/>
            <person name="Wang X."/>
            <person name="Wei L."/>
            <person name="Li C."/>
            <person name="Ma Q."/>
            <person name="Ju M."/>
            <person name="Zhao R."/>
            <person name="Li G."/>
            <person name="Mu C."/>
            <person name="Tian Q."/>
            <person name="Mei H."/>
            <person name="Zhang T."/>
            <person name="Gao T."/>
            <person name="Zhang H."/>
        </authorList>
    </citation>
    <scope>NUCLEOTIDE SEQUENCE</scope>
    <source>
        <strain evidence="5">KEN8</strain>
    </source>
</reference>
<dbReference type="InterPro" id="IPR039537">
    <property type="entry name" value="Retrotran_Ty1/copia-like"/>
</dbReference>
<protein>
    <submittedName>
        <fullName evidence="5">Retrovirus-related Pol polyprotein from transposon TNT 1-94</fullName>
    </submittedName>
</protein>
<keyword evidence="1" id="KW-0645">Protease</keyword>
<dbReference type="InterPro" id="IPR054722">
    <property type="entry name" value="PolX-like_BBD"/>
</dbReference>
<evidence type="ECO:0000259" key="3">
    <source>
        <dbReference type="Pfam" id="PF13976"/>
    </source>
</evidence>
<dbReference type="Pfam" id="PF22936">
    <property type="entry name" value="Pol_BBD"/>
    <property type="match status" value="1"/>
</dbReference>
<dbReference type="EMBL" id="JACGWM010000009">
    <property type="protein sequence ID" value="KAL0352469.1"/>
    <property type="molecule type" value="Genomic_DNA"/>
</dbReference>
<dbReference type="PANTHER" id="PTHR42648:SF18">
    <property type="entry name" value="RETROTRANSPOSON, UNCLASSIFIED-LIKE PROTEIN"/>
    <property type="match status" value="1"/>
</dbReference>
<feature type="compositionally biased region" description="Acidic residues" evidence="2">
    <location>
        <begin position="186"/>
        <end position="196"/>
    </location>
</feature>
<dbReference type="Pfam" id="PF13976">
    <property type="entry name" value="gag_pre-integrs"/>
    <property type="match status" value="1"/>
</dbReference>
<dbReference type="InterPro" id="IPR025724">
    <property type="entry name" value="GAG-pre-integrase_dom"/>
</dbReference>
<feature type="domain" description="GAG-pre-integrase" evidence="3">
    <location>
        <begin position="56"/>
        <end position="110"/>
    </location>
</feature>
<feature type="domain" description="Retrovirus-related Pol polyprotein from transposon TNT 1-94-like beta-barrel" evidence="4">
    <location>
        <begin position="4"/>
        <end position="28"/>
    </location>
</feature>